<evidence type="ECO:0000256" key="6">
    <source>
        <dbReference type="PROSITE-ProRule" id="PRU00169"/>
    </source>
</evidence>
<feature type="domain" description="OmpR/PhoB-type" evidence="9">
    <location>
        <begin position="126"/>
        <end position="224"/>
    </location>
</feature>
<keyword evidence="1 6" id="KW-0597">Phosphoprotein</keyword>
<dbReference type="SMART" id="SM00862">
    <property type="entry name" value="Trans_reg_C"/>
    <property type="match status" value="1"/>
</dbReference>
<evidence type="ECO:0000256" key="2">
    <source>
        <dbReference type="ARBA" id="ARBA00023012"/>
    </source>
</evidence>
<keyword evidence="4 7" id="KW-0238">DNA-binding</keyword>
<dbReference type="SMART" id="SM00448">
    <property type="entry name" value="REC"/>
    <property type="match status" value="1"/>
</dbReference>
<dbReference type="InterPro" id="IPR011006">
    <property type="entry name" value="CheY-like_superfamily"/>
</dbReference>
<accession>A0AAV2VI14</accession>
<dbReference type="GO" id="GO:0006355">
    <property type="term" value="P:regulation of DNA-templated transcription"/>
    <property type="evidence" value="ECO:0007669"/>
    <property type="project" value="InterPro"/>
</dbReference>
<evidence type="ECO:0000256" key="5">
    <source>
        <dbReference type="ARBA" id="ARBA00023163"/>
    </source>
</evidence>
<reference evidence="10 11" key="1">
    <citation type="journal article" date="2013" name="ISME J.">
        <title>Comparative genomics of pathogenic lineages of Vibrio nigripulchritudo identifies virulence-associated traits.</title>
        <authorList>
            <person name="Goudenege D."/>
            <person name="Labreuche Y."/>
            <person name="Krin E."/>
            <person name="Ansquer D."/>
            <person name="Mangenot S."/>
            <person name="Calteau A."/>
            <person name="Medigue C."/>
            <person name="Mazel D."/>
            <person name="Polz M.F."/>
            <person name="Le Roux F."/>
        </authorList>
    </citation>
    <scope>NUCLEOTIDE SEQUENCE [LARGE SCALE GENOMIC DNA]</scope>
    <source>
        <strain evidence="10 11">SOn1</strain>
    </source>
</reference>
<dbReference type="PANTHER" id="PTHR48111:SF22">
    <property type="entry name" value="REGULATOR OF RPOS"/>
    <property type="match status" value="1"/>
</dbReference>
<feature type="DNA-binding region" description="OmpR/PhoB-type" evidence="7">
    <location>
        <begin position="126"/>
        <end position="224"/>
    </location>
</feature>
<feature type="domain" description="Response regulatory" evidence="8">
    <location>
        <begin position="2"/>
        <end position="116"/>
    </location>
</feature>
<dbReference type="Pfam" id="PF00072">
    <property type="entry name" value="Response_reg"/>
    <property type="match status" value="1"/>
</dbReference>
<dbReference type="FunFam" id="1.10.10.10:FF:000005">
    <property type="entry name" value="Two-component system response regulator"/>
    <property type="match status" value="1"/>
</dbReference>
<dbReference type="InterPro" id="IPR039420">
    <property type="entry name" value="WalR-like"/>
</dbReference>
<evidence type="ECO:0000256" key="4">
    <source>
        <dbReference type="ARBA" id="ARBA00023125"/>
    </source>
</evidence>
<dbReference type="CDD" id="cd00383">
    <property type="entry name" value="trans_reg_C"/>
    <property type="match status" value="1"/>
</dbReference>
<proteinExistence type="predicted"/>
<dbReference type="GO" id="GO:0000156">
    <property type="term" value="F:phosphorelay response regulator activity"/>
    <property type="evidence" value="ECO:0007669"/>
    <property type="project" value="TreeGrafter"/>
</dbReference>
<dbReference type="GeneID" id="97543377"/>
<dbReference type="InterPro" id="IPR001789">
    <property type="entry name" value="Sig_transdc_resp-reg_receiver"/>
</dbReference>
<protein>
    <submittedName>
        <fullName evidence="10">Transcriptional activator protein czcR</fullName>
    </submittedName>
</protein>
<keyword evidence="3" id="KW-0805">Transcription regulation</keyword>
<dbReference type="AlphaFoldDB" id="A0AAV2VI14"/>
<keyword evidence="5" id="KW-0804">Transcription</keyword>
<evidence type="ECO:0000256" key="1">
    <source>
        <dbReference type="ARBA" id="ARBA00022553"/>
    </source>
</evidence>
<gene>
    <name evidence="10" type="primary">czcR</name>
    <name evidence="10" type="ORF">VIBNISOn1_1070035</name>
</gene>
<dbReference type="RefSeq" id="WP_022595722.1">
    <property type="nucleotide sequence ID" value="NZ_LK391965.1"/>
</dbReference>
<dbReference type="EMBL" id="CAOF01000010">
    <property type="protein sequence ID" value="CCO44263.1"/>
    <property type="molecule type" value="Genomic_DNA"/>
</dbReference>
<dbReference type="PANTHER" id="PTHR48111">
    <property type="entry name" value="REGULATOR OF RPOS"/>
    <property type="match status" value="1"/>
</dbReference>
<keyword evidence="2" id="KW-0902">Two-component regulatory system</keyword>
<feature type="modified residue" description="4-aspartylphosphate" evidence="6">
    <location>
        <position position="51"/>
    </location>
</feature>
<organism evidence="10 11">
    <name type="scientific">Vibrio nigripulchritudo SOn1</name>
    <dbReference type="NCBI Taxonomy" id="1238450"/>
    <lineage>
        <taxon>Bacteria</taxon>
        <taxon>Pseudomonadati</taxon>
        <taxon>Pseudomonadota</taxon>
        <taxon>Gammaproteobacteria</taxon>
        <taxon>Vibrionales</taxon>
        <taxon>Vibrionaceae</taxon>
        <taxon>Vibrio</taxon>
    </lineage>
</organism>
<dbReference type="Gene3D" id="3.40.50.2300">
    <property type="match status" value="1"/>
</dbReference>
<evidence type="ECO:0000313" key="11">
    <source>
        <dbReference type="Proteomes" id="UP000018211"/>
    </source>
</evidence>
<evidence type="ECO:0000256" key="3">
    <source>
        <dbReference type="ARBA" id="ARBA00023015"/>
    </source>
</evidence>
<sequence length="226" mass="25246">MRVLLIEDDSFIADFVIQGLEQEGYSVTHTANGLDGVHLAKSEPFDILILDIMLPGKDGFQILSELRGEGHSIPVIILSAKHSVEERVQGIKCGADDYLVKPFAFSELLVRCQALLRRMSVSSTPNATLKYLDVELNPLKRELARGGKTIALNQREYALAYLLLQNPEVVLSKTSILESVWGYQFDPQTNVVDVLVCRLRAKLDKGFDQSLIHTIRGVGYVLKTEY</sequence>
<dbReference type="SUPFAM" id="SSF52172">
    <property type="entry name" value="CheY-like"/>
    <property type="match status" value="1"/>
</dbReference>
<dbReference type="InterPro" id="IPR001867">
    <property type="entry name" value="OmpR/PhoB-type_DNA-bd"/>
</dbReference>
<dbReference type="PROSITE" id="PS50110">
    <property type="entry name" value="RESPONSE_REGULATORY"/>
    <property type="match status" value="1"/>
</dbReference>
<evidence type="ECO:0000259" key="8">
    <source>
        <dbReference type="PROSITE" id="PS50110"/>
    </source>
</evidence>
<evidence type="ECO:0000259" key="9">
    <source>
        <dbReference type="PROSITE" id="PS51755"/>
    </source>
</evidence>
<evidence type="ECO:0000256" key="7">
    <source>
        <dbReference type="PROSITE-ProRule" id="PRU01091"/>
    </source>
</evidence>
<comment type="caution">
    <text evidence="10">The sequence shown here is derived from an EMBL/GenBank/DDBJ whole genome shotgun (WGS) entry which is preliminary data.</text>
</comment>
<dbReference type="Pfam" id="PF00486">
    <property type="entry name" value="Trans_reg_C"/>
    <property type="match status" value="1"/>
</dbReference>
<dbReference type="GO" id="GO:0005829">
    <property type="term" value="C:cytosol"/>
    <property type="evidence" value="ECO:0007669"/>
    <property type="project" value="TreeGrafter"/>
</dbReference>
<evidence type="ECO:0000313" key="10">
    <source>
        <dbReference type="EMBL" id="CCO44263.1"/>
    </source>
</evidence>
<dbReference type="PROSITE" id="PS51755">
    <property type="entry name" value="OMPR_PHOB"/>
    <property type="match status" value="1"/>
</dbReference>
<dbReference type="Proteomes" id="UP000018211">
    <property type="component" value="Unassembled WGS sequence"/>
</dbReference>
<dbReference type="CDD" id="cd17624">
    <property type="entry name" value="REC_OmpR_PmrA-like"/>
    <property type="match status" value="1"/>
</dbReference>
<dbReference type="GO" id="GO:0000976">
    <property type="term" value="F:transcription cis-regulatory region binding"/>
    <property type="evidence" value="ECO:0007669"/>
    <property type="project" value="TreeGrafter"/>
</dbReference>
<name>A0AAV2VI14_9VIBR</name>
<dbReference type="GO" id="GO:0032993">
    <property type="term" value="C:protein-DNA complex"/>
    <property type="evidence" value="ECO:0007669"/>
    <property type="project" value="TreeGrafter"/>
</dbReference>
<dbReference type="InterPro" id="IPR036388">
    <property type="entry name" value="WH-like_DNA-bd_sf"/>
</dbReference>
<dbReference type="Gene3D" id="1.10.10.10">
    <property type="entry name" value="Winged helix-like DNA-binding domain superfamily/Winged helix DNA-binding domain"/>
    <property type="match status" value="1"/>
</dbReference>
<dbReference type="Gene3D" id="6.10.250.690">
    <property type="match status" value="1"/>
</dbReference>